<dbReference type="Proteomes" id="UP000015103">
    <property type="component" value="Unassembled WGS sequence"/>
</dbReference>
<dbReference type="EnsemblMetazoa" id="RPRC011253-RA">
    <property type="protein sequence ID" value="RPRC011253-PA"/>
    <property type="gene ID" value="RPRC011253"/>
</dbReference>
<dbReference type="VEuPathDB" id="VectorBase:RPRC011253"/>
<proteinExistence type="predicted"/>
<evidence type="ECO:0000313" key="2">
    <source>
        <dbReference type="Proteomes" id="UP000015103"/>
    </source>
</evidence>
<accession>T1I4N4</accession>
<organism evidence="1 2">
    <name type="scientific">Rhodnius prolixus</name>
    <name type="common">Triatomid bug</name>
    <dbReference type="NCBI Taxonomy" id="13249"/>
    <lineage>
        <taxon>Eukaryota</taxon>
        <taxon>Metazoa</taxon>
        <taxon>Ecdysozoa</taxon>
        <taxon>Arthropoda</taxon>
        <taxon>Hexapoda</taxon>
        <taxon>Insecta</taxon>
        <taxon>Pterygota</taxon>
        <taxon>Neoptera</taxon>
        <taxon>Paraneoptera</taxon>
        <taxon>Hemiptera</taxon>
        <taxon>Heteroptera</taxon>
        <taxon>Panheteroptera</taxon>
        <taxon>Cimicomorpha</taxon>
        <taxon>Reduviidae</taxon>
        <taxon>Triatominae</taxon>
        <taxon>Rhodnius</taxon>
    </lineage>
</organism>
<name>T1I4N4_RHOPR</name>
<dbReference type="HOGENOM" id="CLU_2815613_0_0_1"/>
<protein>
    <submittedName>
        <fullName evidence="1">Uncharacterized protein</fullName>
    </submittedName>
</protein>
<dbReference type="EMBL" id="ACPB03011382">
    <property type="status" value="NOT_ANNOTATED_CDS"/>
    <property type="molecule type" value="Genomic_DNA"/>
</dbReference>
<dbReference type="AlphaFoldDB" id="T1I4N4"/>
<keyword evidence="2" id="KW-1185">Reference proteome</keyword>
<evidence type="ECO:0000313" key="1">
    <source>
        <dbReference type="EnsemblMetazoa" id="RPRC011253-PA"/>
    </source>
</evidence>
<reference evidence="1" key="1">
    <citation type="submission" date="2015-05" db="UniProtKB">
        <authorList>
            <consortium name="EnsemblMetazoa"/>
        </authorList>
    </citation>
    <scope>IDENTIFICATION</scope>
</reference>
<sequence length="67" mass="7929">MIRKLAERRLLLEAKKIKELTQCEMELHGLDVTEQKLRVAIAKEQLNQEKLRTKLMSMSMEMEEKGK</sequence>
<dbReference type="InParanoid" id="T1I4N4"/>